<dbReference type="AlphaFoldDB" id="A0A4Q0Y8V7"/>
<evidence type="ECO:0000256" key="3">
    <source>
        <dbReference type="ARBA" id="ARBA00023015"/>
    </source>
</evidence>
<evidence type="ECO:0000259" key="8">
    <source>
        <dbReference type="PROSITE" id="PS50110"/>
    </source>
</evidence>
<dbReference type="InterPro" id="IPR001789">
    <property type="entry name" value="Sig_transdc_resp-reg_receiver"/>
</dbReference>
<evidence type="ECO:0000256" key="1">
    <source>
        <dbReference type="ARBA" id="ARBA00022553"/>
    </source>
</evidence>
<dbReference type="RefSeq" id="WP_128982675.1">
    <property type="nucleotide sequence ID" value="NZ_PDKJ01000013.1"/>
</dbReference>
<dbReference type="GO" id="GO:0005829">
    <property type="term" value="C:cytosol"/>
    <property type="evidence" value="ECO:0007669"/>
    <property type="project" value="TreeGrafter"/>
</dbReference>
<sequence length="217" mass="25062">MKILLLEDNVSLAEIIKEMFEEKGLIVDWFKDGEEALYAIINGYDCFVLDINVPSLSGLNLLKEIRDRDKTTPAIIISSNIELETIQKAYVNGCNDFLKKPFYIYELECKVDLLCKNEKNINLCEGFSYNLKDEILYDKENNSVKLTHKEKRLLTLLCKTPNITVSLEVIEQYVWEGEIVGISGIRSLIKRVRLKICKEFIQTENYGYKLITNQMGS</sequence>
<keyword evidence="1 6" id="KW-0597">Phosphoprotein</keyword>
<keyword evidence="4 7" id="KW-0238">DNA-binding</keyword>
<dbReference type="Gene3D" id="1.10.10.10">
    <property type="entry name" value="Winged helix-like DNA-binding domain superfamily/Winged helix DNA-binding domain"/>
    <property type="match status" value="1"/>
</dbReference>
<feature type="domain" description="Response regulatory" evidence="8">
    <location>
        <begin position="2"/>
        <end position="115"/>
    </location>
</feature>
<dbReference type="GO" id="GO:0032993">
    <property type="term" value="C:protein-DNA complex"/>
    <property type="evidence" value="ECO:0007669"/>
    <property type="project" value="TreeGrafter"/>
</dbReference>
<proteinExistence type="predicted"/>
<evidence type="ECO:0000313" key="10">
    <source>
        <dbReference type="EMBL" id="RXJ66667.1"/>
    </source>
</evidence>
<keyword evidence="2" id="KW-0902">Two-component regulatory system</keyword>
<dbReference type="InterPro" id="IPR011006">
    <property type="entry name" value="CheY-like_superfamily"/>
</dbReference>
<dbReference type="PROSITE" id="PS51755">
    <property type="entry name" value="OMPR_PHOB"/>
    <property type="match status" value="1"/>
</dbReference>
<keyword evidence="5" id="KW-0804">Transcription</keyword>
<dbReference type="Proteomes" id="UP000290172">
    <property type="component" value="Unassembled WGS sequence"/>
</dbReference>
<evidence type="ECO:0000259" key="9">
    <source>
        <dbReference type="PROSITE" id="PS51755"/>
    </source>
</evidence>
<evidence type="ECO:0000256" key="7">
    <source>
        <dbReference type="PROSITE-ProRule" id="PRU01091"/>
    </source>
</evidence>
<dbReference type="SUPFAM" id="SSF52172">
    <property type="entry name" value="CheY-like"/>
    <property type="match status" value="1"/>
</dbReference>
<dbReference type="SMART" id="SM00862">
    <property type="entry name" value="Trans_reg_C"/>
    <property type="match status" value="1"/>
</dbReference>
<comment type="caution">
    <text evidence="10">The sequence shown here is derived from an EMBL/GenBank/DDBJ whole genome shotgun (WGS) entry which is preliminary data.</text>
</comment>
<dbReference type="Gene3D" id="3.40.50.2300">
    <property type="match status" value="1"/>
</dbReference>
<evidence type="ECO:0000256" key="2">
    <source>
        <dbReference type="ARBA" id="ARBA00023012"/>
    </source>
</evidence>
<evidence type="ECO:0000256" key="4">
    <source>
        <dbReference type="ARBA" id="ARBA00023125"/>
    </source>
</evidence>
<dbReference type="InterPro" id="IPR036388">
    <property type="entry name" value="WH-like_DNA-bd_sf"/>
</dbReference>
<feature type="modified residue" description="4-aspartylphosphate" evidence="6">
    <location>
        <position position="50"/>
    </location>
</feature>
<evidence type="ECO:0000256" key="5">
    <source>
        <dbReference type="ARBA" id="ARBA00023163"/>
    </source>
</evidence>
<name>A0A4Q0Y8V7_9BACT</name>
<feature type="DNA-binding region" description="OmpR/PhoB-type" evidence="7">
    <location>
        <begin position="119"/>
        <end position="212"/>
    </location>
</feature>
<dbReference type="InterPro" id="IPR039420">
    <property type="entry name" value="WalR-like"/>
</dbReference>
<feature type="domain" description="OmpR/PhoB-type" evidence="9">
    <location>
        <begin position="119"/>
        <end position="212"/>
    </location>
</feature>
<dbReference type="PROSITE" id="PS50110">
    <property type="entry name" value="RESPONSE_REGULATORY"/>
    <property type="match status" value="1"/>
</dbReference>
<accession>A0A4Q0Y8V7</accession>
<dbReference type="InterPro" id="IPR016032">
    <property type="entry name" value="Sig_transdc_resp-reg_C-effctor"/>
</dbReference>
<dbReference type="SMART" id="SM00448">
    <property type="entry name" value="REC"/>
    <property type="match status" value="1"/>
</dbReference>
<evidence type="ECO:0000313" key="11">
    <source>
        <dbReference type="Proteomes" id="UP000290172"/>
    </source>
</evidence>
<keyword evidence="3" id="KW-0805">Transcription regulation</keyword>
<dbReference type="Pfam" id="PF00072">
    <property type="entry name" value="Response_reg"/>
    <property type="match status" value="1"/>
</dbReference>
<reference evidence="10 11" key="1">
    <citation type="submission" date="2017-10" db="EMBL/GenBank/DDBJ databases">
        <title>Genomics of the genus Arcobacter.</title>
        <authorList>
            <person name="Perez-Cataluna A."/>
            <person name="Figueras M.J."/>
        </authorList>
    </citation>
    <scope>NUCLEOTIDE SEQUENCE [LARGE SCALE GENOMIC DNA]</scope>
    <source>
        <strain evidence="10 11">CECT 8993</strain>
    </source>
</reference>
<organism evidence="10 11">
    <name type="scientific">Halarcobacter ebronensis</name>
    <dbReference type="NCBI Taxonomy" id="1462615"/>
    <lineage>
        <taxon>Bacteria</taxon>
        <taxon>Pseudomonadati</taxon>
        <taxon>Campylobacterota</taxon>
        <taxon>Epsilonproteobacteria</taxon>
        <taxon>Campylobacterales</taxon>
        <taxon>Arcobacteraceae</taxon>
        <taxon>Halarcobacter</taxon>
    </lineage>
</organism>
<dbReference type="GO" id="GO:0000156">
    <property type="term" value="F:phosphorelay response regulator activity"/>
    <property type="evidence" value="ECO:0007669"/>
    <property type="project" value="TreeGrafter"/>
</dbReference>
<dbReference type="SUPFAM" id="SSF46894">
    <property type="entry name" value="C-terminal effector domain of the bipartite response regulators"/>
    <property type="match status" value="1"/>
</dbReference>
<gene>
    <name evidence="10" type="ORF">CRV08_12640</name>
</gene>
<dbReference type="PANTHER" id="PTHR48111">
    <property type="entry name" value="REGULATOR OF RPOS"/>
    <property type="match status" value="1"/>
</dbReference>
<dbReference type="PANTHER" id="PTHR48111:SF22">
    <property type="entry name" value="REGULATOR OF RPOS"/>
    <property type="match status" value="1"/>
</dbReference>
<protein>
    <submittedName>
        <fullName evidence="10">DNA-binding response regulator</fullName>
    </submittedName>
</protein>
<dbReference type="GO" id="GO:0006355">
    <property type="term" value="P:regulation of DNA-templated transcription"/>
    <property type="evidence" value="ECO:0007669"/>
    <property type="project" value="InterPro"/>
</dbReference>
<dbReference type="InterPro" id="IPR001867">
    <property type="entry name" value="OmpR/PhoB-type_DNA-bd"/>
</dbReference>
<evidence type="ECO:0000256" key="6">
    <source>
        <dbReference type="PROSITE-ProRule" id="PRU00169"/>
    </source>
</evidence>
<dbReference type="Pfam" id="PF00486">
    <property type="entry name" value="Trans_reg_C"/>
    <property type="match status" value="1"/>
</dbReference>
<dbReference type="EMBL" id="PDKJ01000013">
    <property type="protein sequence ID" value="RXJ66667.1"/>
    <property type="molecule type" value="Genomic_DNA"/>
</dbReference>
<dbReference type="GO" id="GO:0000976">
    <property type="term" value="F:transcription cis-regulatory region binding"/>
    <property type="evidence" value="ECO:0007669"/>
    <property type="project" value="TreeGrafter"/>
</dbReference>
<dbReference type="CDD" id="cd00156">
    <property type="entry name" value="REC"/>
    <property type="match status" value="1"/>
</dbReference>